<dbReference type="STRING" id="292563.Cyast_2826"/>
<keyword evidence="2" id="KW-1185">Reference proteome</keyword>
<evidence type="ECO:0000313" key="1">
    <source>
        <dbReference type="EMBL" id="AFZ48767.1"/>
    </source>
</evidence>
<dbReference type="KEGG" id="csn:Cyast_2826"/>
<evidence type="ECO:0000313" key="2">
    <source>
        <dbReference type="Proteomes" id="UP000010483"/>
    </source>
</evidence>
<dbReference type="Proteomes" id="UP000010483">
    <property type="component" value="Chromosome"/>
</dbReference>
<dbReference type="HOGENOM" id="CLU_176230_1_0_3"/>
<dbReference type="BioCyc" id="CSTA292563:G1353-2831-MONOMER"/>
<reference evidence="2" key="1">
    <citation type="journal article" date="2013" name="Proc. Natl. Acad. Sci. U.S.A.">
        <title>Improving the coverage of the cyanobacterial phylum using diversity-driven genome sequencing.</title>
        <authorList>
            <person name="Shih P.M."/>
            <person name="Wu D."/>
            <person name="Latifi A."/>
            <person name="Axen S.D."/>
            <person name="Fewer D.P."/>
            <person name="Talla E."/>
            <person name="Calteau A."/>
            <person name="Cai F."/>
            <person name="Tandeau de Marsac N."/>
            <person name="Rippka R."/>
            <person name="Herdman M."/>
            <person name="Sivonen K."/>
            <person name="Coursin T."/>
            <person name="Laurent T."/>
            <person name="Goodwin L."/>
            <person name="Nolan M."/>
            <person name="Davenport K.W."/>
            <person name="Han C.S."/>
            <person name="Rubin E.M."/>
            <person name="Eisen J.A."/>
            <person name="Woyke T."/>
            <person name="Gugger M."/>
            <person name="Kerfeld C.A."/>
        </authorList>
    </citation>
    <scope>NUCLEOTIDE SEQUENCE [LARGE SCALE GENOMIC DNA]</scope>
    <source>
        <strain evidence="2">ATCC 29140 / PCC 7202</strain>
    </source>
</reference>
<dbReference type="AlphaFoldDB" id="K9YQM5"/>
<accession>K9YQM5</accession>
<dbReference type="eggNOG" id="ENOG50332RY">
    <property type="taxonomic scope" value="Bacteria"/>
</dbReference>
<name>K9YQM5_CYASC</name>
<organism evidence="1 2">
    <name type="scientific">Cyanobacterium stanieri (strain ATCC 29140 / PCC 7202)</name>
    <dbReference type="NCBI Taxonomy" id="292563"/>
    <lineage>
        <taxon>Bacteria</taxon>
        <taxon>Bacillati</taxon>
        <taxon>Cyanobacteriota</taxon>
        <taxon>Cyanophyceae</taxon>
        <taxon>Oscillatoriophycideae</taxon>
        <taxon>Chroococcales</taxon>
        <taxon>Geminocystaceae</taxon>
        <taxon>Cyanobacterium</taxon>
    </lineage>
</organism>
<protein>
    <submittedName>
        <fullName evidence="1">Uncharacterized protein</fullName>
    </submittedName>
</protein>
<dbReference type="EMBL" id="CP003940">
    <property type="protein sequence ID" value="AFZ48767.1"/>
    <property type="molecule type" value="Genomic_DNA"/>
</dbReference>
<sequence>MDWTTLEQEESQVYAPGTPVQLKSDGSQVYYVEEYDPMMVPPIWLENHPKPCYPEELRIVSNLFCILPQKTLQVA</sequence>
<proteinExistence type="predicted"/>
<gene>
    <name evidence="1" type="ordered locus">Cyast_2826</name>
</gene>